<name>N6YS71_THASP</name>
<comment type="caution">
    <text evidence="7">The sequence shown here is derived from an EMBL/GenBank/DDBJ whole genome shotgun (WGS) entry which is preliminary data.</text>
</comment>
<organism evidence="7 8">
    <name type="scientific">Thauera aminoaromatica S2</name>
    <dbReference type="NCBI Taxonomy" id="1234381"/>
    <lineage>
        <taxon>Bacteria</taxon>
        <taxon>Pseudomonadati</taxon>
        <taxon>Pseudomonadota</taxon>
        <taxon>Betaproteobacteria</taxon>
        <taxon>Rhodocyclales</taxon>
        <taxon>Zoogloeaceae</taxon>
        <taxon>Thauera</taxon>
    </lineage>
</organism>
<feature type="transmembrane region" description="Helical" evidence="6">
    <location>
        <begin position="175"/>
        <end position="194"/>
    </location>
</feature>
<dbReference type="Pfam" id="PF13440">
    <property type="entry name" value="Polysacc_synt_3"/>
    <property type="match status" value="1"/>
</dbReference>
<dbReference type="PANTHER" id="PTHR30250:SF28">
    <property type="entry name" value="POLYSACCHARIDE BIOSYNTHESIS PROTEIN"/>
    <property type="match status" value="1"/>
</dbReference>
<keyword evidence="4 6" id="KW-1133">Transmembrane helix</keyword>
<feature type="transmembrane region" description="Helical" evidence="6">
    <location>
        <begin position="44"/>
        <end position="64"/>
    </location>
</feature>
<dbReference type="GO" id="GO:0005886">
    <property type="term" value="C:plasma membrane"/>
    <property type="evidence" value="ECO:0007669"/>
    <property type="project" value="UniProtKB-SubCell"/>
</dbReference>
<evidence type="ECO:0000256" key="1">
    <source>
        <dbReference type="ARBA" id="ARBA00004651"/>
    </source>
</evidence>
<evidence type="ECO:0000256" key="3">
    <source>
        <dbReference type="ARBA" id="ARBA00022692"/>
    </source>
</evidence>
<evidence type="ECO:0000256" key="6">
    <source>
        <dbReference type="SAM" id="Phobius"/>
    </source>
</evidence>
<comment type="subcellular location">
    <subcellularLocation>
        <location evidence="1">Cell membrane</location>
        <topology evidence="1">Multi-pass membrane protein</topology>
    </subcellularLocation>
</comment>
<feature type="transmembrane region" description="Helical" evidence="6">
    <location>
        <begin position="367"/>
        <end position="385"/>
    </location>
</feature>
<dbReference type="EMBL" id="AMXD01000060">
    <property type="protein sequence ID" value="ENO85217.1"/>
    <property type="molecule type" value="Genomic_DNA"/>
</dbReference>
<keyword evidence="5 6" id="KW-0472">Membrane</keyword>
<evidence type="ECO:0000256" key="2">
    <source>
        <dbReference type="ARBA" id="ARBA00022475"/>
    </source>
</evidence>
<feature type="transmembrane region" description="Helical" evidence="6">
    <location>
        <begin position="12"/>
        <end position="32"/>
    </location>
</feature>
<dbReference type="PANTHER" id="PTHR30250">
    <property type="entry name" value="PST FAMILY PREDICTED COLANIC ACID TRANSPORTER"/>
    <property type="match status" value="1"/>
</dbReference>
<evidence type="ECO:0000256" key="5">
    <source>
        <dbReference type="ARBA" id="ARBA00023136"/>
    </source>
</evidence>
<keyword evidence="3 6" id="KW-0812">Transmembrane</keyword>
<sequence length="424" mass="46674">MLSKNIFARNVAILVGGTAFSQFLIALSLPILTRLYSAEDFSHLAVYMALMGIFTVIACLRFNLAISLPSDDEDGLSLTAVSLVSGLFFSILLSVPVAFYPREISVLIGRPSFEPYLWMVPFGVFLASNYTALQYWSARKRRFGLITRTKFSQAIGGAGSQLVAGAFHASPFGLIFGHMLFGGLGLFGLLRAVFKNEPNLINKLRFRRIGALIVAYKRFPLYSVPEALFNTAGIQVPVLVVAAYAVGPEAGYLMLAMRVLGLPMGLIGRSVSQVFLAEAPQKQRDGELSRFTRKATIALAKIGFFPLITAGVLSPYLFPYIFGVEWTRAGDLVLWMVPWFLMQFITAPVSVVLHVTGDLAAAMYLQFFGFVLRVASVVFAVFFVSDFVVEVYAISGFAFYCVYLCVIYAAVKKNDRLGGARDYR</sequence>
<dbReference type="InterPro" id="IPR050833">
    <property type="entry name" value="Poly_Biosynth_Transport"/>
</dbReference>
<dbReference type="Proteomes" id="UP000013042">
    <property type="component" value="Unassembled WGS sequence"/>
</dbReference>
<reference evidence="7 8" key="1">
    <citation type="submission" date="2012-09" db="EMBL/GenBank/DDBJ databases">
        <title>Draft Genome Sequences of 6 Strains from Genus Thauera.</title>
        <authorList>
            <person name="Liu B."/>
            <person name="Shapleigh J.P."/>
            <person name="Frostegard A.H."/>
        </authorList>
    </citation>
    <scope>NUCLEOTIDE SEQUENCE [LARGE SCALE GENOMIC DNA]</scope>
    <source>
        <strain evidence="7 8">S2</strain>
    </source>
</reference>
<evidence type="ECO:0000313" key="8">
    <source>
        <dbReference type="Proteomes" id="UP000013042"/>
    </source>
</evidence>
<feature type="transmembrane region" description="Helical" evidence="6">
    <location>
        <begin position="298"/>
        <end position="321"/>
    </location>
</feature>
<keyword evidence="2" id="KW-1003">Cell membrane</keyword>
<evidence type="ECO:0000313" key="7">
    <source>
        <dbReference type="EMBL" id="ENO85217.1"/>
    </source>
</evidence>
<evidence type="ECO:0000256" key="4">
    <source>
        <dbReference type="ARBA" id="ARBA00022989"/>
    </source>
</evidence>
<feature type="transmembrane region" description="Helical" evidence="6">
    <location>
        <begin position="116"/>
        <end position="138"/>
    </location>
</feature>
<feature type="transmembrane region" description="Helical" evidence="6">
    <location>
        <begin position="227"/>
        <end position="246"/>
    </location>
</feature>
<dbReference type="AlphaFoldDB" id="N6YS71"/>
<protein>
    <submittedName>
        <fullName evidence="7">Polysaccharide biosynthesis protein</fullName>
    </submittedName>
</protein>
<accession>N6YS71</accession>
<feature type="transmembrane region" description="Helical" evidence="6">
    <location>
        <begin position="391"/>
        <end position="411"/>
    </location>
</feature>
<feature type="transmembrane region" description="Helical" evidence="6">
    <location>
        <begin position="76"/>
        <end position="96"/>
    </location>
</feature>
<feature type="transmembrane region" description="Helical" evidence="6">
    <location>
        <begin position="333"/>
        <end position="355"/>
    </location>
</feature>
<proteinExistence type="predicted"/>
<gene>
    <name evidence="7" type="ORF">C665_10891</name>
</gene>